<evidence type="ECO:0000259" key="2">
    <source>
        <dbReference type="PROSITE" id="PS50222"/>
    </source>
</evidence>
<feature type="domain" description="EF-hand" evidence="2">
    <location>
        <begin position="51"/>
        <end position="86"/>
    </location>
</feature>
<dbReference type="PROSITE" id="PS50222">
    <property type="entry name" value="EF_HAND_2"/>
    <property type="match status" value="1"/>
</dbReference>
<dbReference type="SUPFAM" id="SSF47473">
    <property type="entry name" value="EF-hand"/>
    <property type="match status" value="1"/>
</dbReference>
<dbReference type="InterPro" id="IPR002048">
    <property type="entry name" value="EF_hand_dom"/>
</dbReference>
<gene>
    <name evidence="3" type="ORF">SAOR_13570</name>
</gene>
<sequence length="95" mass="10198">MKKRYAVIAGIAVAIPLATTSLVASGTGTDASASWATMDADADGALSPEEVASTPWEAKFDDMDANDDGKVTREEFKQYMASMQEQQDNEQDDSM</sequence>
<feature type="chain" id="PRO_5019359137" description="EF-hand domain-containing protein" evidence="1">
    <location>
        <begin position="25"/>
        <end position="95"/>
    </location>
</feature>
<proteinExistence type="predicted"/>
<dbReference type="Gene3D" id="1.10.238.10">
    <property type="entry name" value="EF-hand"/>
    <property type="match status" value="1"/>
</dbReference>
<comment type="caution">
    <text evidence="3">The sequence shown here is derived from an EMBL/GenBank/DDBJ whole genome shotgun (WGS) entry which is preliminary data.</text>
</comment>
<dbReference type="EMBL" id="AYKH01000040">
    <property type="protein sequence ID" value="ROO24998.1"/>
    <property type="molecule type" value="Genomic_DNA"/>
</dbReference>
<dbReference type="PROSITE" id="PS00018">
    <property type="entry name" value="EF_HAND_1"/>
    <property type="match status" value="1"/>
</dbReference>
<evidence type="ECO:0000313" key="4">
    <source>
        <dbReference type="Proteomes" id="UP000283993"/>
    </source>
</evidence>
<feature type="signal peptide" evidence="1">
    <location>
        <begin position="1"/>
        <end position="24"/>
    </location>
</feature>
<dbReference type="InterPro" id="IPR011992">
    <property type="entry name" value="EF-hand-dom_pair"/>
</dbReference>
<dbReference type="InterPro" id="IPR018247">
    <property type="entry name" value="EF_Hand_1_Ca_BS"/>
</dbReference>
<dbReference type="Proteomes" id="UP000283993">
    <property type="component" value="Unassembled WGS sequence"/>
</dbReference>
<keyword evidence="4" id="KW-1185">Reference proteome</keyword>
<organism evidence="3 4">
    <name type="scientific">Salinisphaera orenii MK-B5</name>
    <dbReference type="NCBI Taxonomy" id="856730"/>
    <lineage>
        <taxon>Bacteria</taxon>
        <taxon>Pseudomonadati</taxon>
        <taxon>Pseudomonadota</taxon>
        <taxon>Gammaproteobacteria</taxon>
        <taxon>Salinisphaerales</taxon>
        <taxon>Salinisphaeraceae</taxon>
        <taxon>Salinisphaera</taxon>
    </lineage>
</organism>
<keyword evidence="1" id="KW-0732">Signal</keyword>
<accession>A0A423PH94</accession>
<evidence type="ECO:0000256" key="1">
    <source>
        <dbReference type="SAM" id="SignalP"/>
    </source>
</evidence>
<dbReference type="Pfam" id="PF13202">
    <property type="entry name" value="EF-hand_5"/>
    <property type="match status" value="2"/>
</dbReference>
<reference evidence="3 4" key="1">
    <citation type="submission" date="2013-10" db="EMBL/GenBank/DDBJ databases">
        <title>Salinisphaera orenii MK-B5 Genome Sequencing.</title>
        <authorList>
            <person name="Lai Q."/>
            <person name="Li C."/>
            <person name="Shao Z."/>
        </authorList>
    </citation>
    <scope>NUCLEOTIDE SEQUENCE [LARGE SCALE GENOMIC DNA]</scope>
    <source>
        <strain evidence="3 4">MK-B5</strain>
    </source>
</reference>
<evidence type="ECO:0000313" key="3">
    <source>
        <dbReference type="EMBL" id="ROO24998.1"/>
    </source>
</evidence>
<name>A0A423PH94_9GAMM</name>
<dbReference type="AlphaFoldDB" id="A0A423PH94"/>
<dbReference type="GO" id="GO:0005509">
    <property type="term" value="F:calcium ion binding"/>
    <property type="evidence" value="ECO:0007669"/>
    <property type="project" value="InterPro"/>
</dbReference>
<protein>
    <recommendedName>
        <fullName evidence="2">EF-hand domain-containing protein</fullName>
    </recommendedName>
</protein>